<dbReference type="Proteomes" id="UP001642409">
    <property type="component" value="Unassembled WGS sequence"/>
</dbReference>
<name>A0ABP1HGW6_9EUKA</name>
<keyword evidence="2" id="KW-1185">Reference proteome</keyword>
<dbReference type="EMBL" id="CAXDID020000031">
    <property type="protein sequence ID" value="CAL5994264.1"/>
    <property type="molecule type" value="Genomic_DNA"/>
</dbReference>
<proteinExistence type="predicted"/>
<organism evidence="1 2">
    <name type="scientific">Hexamita inflata</name>
    <dbReference type="NCBI Taxonomy" id="28002"/>
    <lineage>
        <taxon>Eukaryota</taxon>
        <taxon>Metamonada</taxon>
        <taxon>Diplomonadida</taxon>
        <taxon>Hexamitidae</taxon>
        <taxon>Hexamitinae</taxon>
        <taxon>Hexamita</taxon>
    </lineage>
</organism>
<evidence type="ECO:0000313" key="1">
    <source>
        <dbReference type="EMBL" id="CAL5994264.1"/>
    </source>
</evidence>
<protein>
    <submittedName>
        <fullName evidence="1">Hypothetical_protein</fullName>
    </submittedName>
</protein>
<accession>A0ABP1HGW6</accession>
<evidence type="ECO:0000313" key="2">
    <source>
        <dbReference type="Proteomes" id="UP001642409"/>
    </source>
</evidence>
<sequence length="227" mass="27149">MQQLQTAQIEFNKHNNDNIQCIKIKTEPNSQNYQEYSQVLTNEQTIYSEEIVQIIQSINSNLPSNNNQKTRYQVSDQLFFQEFGEYFYQQIRKQLGVIFQYQINNLKTALISRKQYVGQGNRLYIDFKPIMEKYQIGREKECHEYVERLNEIHLDKWSETEKMEVRQRIGQLWNNVNEGDIKIKKKTVTQLVTKELNLDTQFNKDFAQISNLISYQLNKLSKNNQTE</sequence>
<gene>
    <name evidence="1" type="ORF">HINF_LOCUS13468</name>
</gene>
<comment type="caution">
    <text evidence="1">The sequence shown here is derived from an EMBL/GenBank/DDBJ whole genome shotgun (WGS) entry which is preliminary data.</text>
</comment>
<reference evidence="1 2" key="1">
    <citation type="submission" date="2024-07" db="EMBL/GenBank/DDBJ databases">
        <authorList>
            <person name="Akdeniz Z."/>
        </authorList>
    </citation>
    <scope>NUCLEOTIDE SEQUENCE [LARGE SCALE GENOMIC DNA]</scope>
</reference>